<organism evidence="1 2">
    <name type="scientific">Ilex paraguariensis</name>
    <name type="common">yerba mate</name>
    <dbReference type="NCBI Taxonomy" id="185542"/>
    <lineage>
        <taxon>Eukaryota</taxon>
        <taxon>Viridiplantae</taxon>
        <taxon>Streptophyta</taxon>
        <taxon>Embryophyta</taxon>
        <taxon>Tracheophyta</taxon>
        <taxon>Spermatophyta</taxon>
        <taxon>Magnoliopsida</taxon>
        <taxon>eudicotyledons</taxon>
        <taxon>Gunneridae</taxon>
        <taxon>Pentapetalae</taxon>
        <taxon>asterids</taxon>
        <taxon>campanulids</taxon>
        <taxon>Aquifoliales</taxon>
        <taxon>Aquifoliaceae</taxon>
        <taxon>Ilex</taxon>
    </lineage>
</organism>
<name>A0ABC8USZ2_9AQUA</name>
<dbReference type="AlphaFoldDB" id="A0ABC8USZ2"/>
<protein>
    <submittedName>
        <fullName evidence="1">Uncharacterized protein</fullName>
    </submittedName>
</protein>
<keyword evidence="2" id="KW-1185">Reference proteome</keyword>
<dbReference type="EMBL" id="CAUOFW020008869">
    <property type="protein sequence ID" value="CAK9184186.1"/>
    <property type="molecule type" value="Genomic_DNA"/>
</dbReference>
<accession>A0ABC8USZ2</accession>
<comment type="caution">
    <text evidence="1">The sequence shown here is derived from an EMBL/GenBank/DDBJ whole genome shotgun (WGS) entry which is preliminary data.</text>
</comment>
<proteinExistence type="predicted"/>
<dbReference type="Proteomes" id="UP001642360">
    <property type="component" value="Unassembled WGS sequence"/>
</dbReference>
<evidence type="ECO:0000313" key="2">
    <source>
        <dbReference type="Proteomes" id="UP001642360"/>
    </source>
</evidence>
<evidence type="ECO:0000313" key="1">
    <source>
        <dbReference type="EMBL" id="CAK9184186.1"/>
    </source>
</evidence>
<sequence>MPFLRRKQITETAFIRHIPRVASPKVITPAGRITGYKQTNAFSTKKADNGNSLYQVPC</sequence>
<gene>
    <name evidence="1" type="ORF">ILEXP_LOCUS54482</name>
</gene>
<reference evidence="1 2" key="1">
    <citation type="submission" date="2024-02" db="EMBL/GenBank/DDBJ databases">
        <authorList>
            <person name="Vignale AGUSTIN F."/>
            <person name="Sosa J E."/>
            <person name="Modenutti C."/>
        </authorList>
    </citation>
    <scope>NUCLEOTIDE SEQUENCE [LARGE SCALE GENOMIC DNA]</scope>
</reference>